<proteinExistence type="predicted"/>
<feature type="transmembrane region" description="Helical" evidence="9">
    <location>
        <begin position="387"/>
        <end position="410"/>
    </location>
</feature>
<evidence type="ECO:0000256" key="3">
    <source>
        <dbReference type="ARBA" id="ARBA00022692"/>
    </source>
</evidence>
<dbReference type="InterPro" id="IPR020846">
    <property type="entry name" value="MFS_dom"/>
</dbReference>
<feature type="transmembrane region" description="Helical" evidence="9">
    <location>
        <begin position="103"/>
        <end position="122"/>
    </location>
</feature>
<dbReference type="FunFam" id="1.20.1250.20:FF:000126">
    <property type="entry name" value="MFS transporter permease"/>
    <property type="match status" value="1"/>
</dbReference>
<dbReference type="AlphaFoldDB" id="A0A3M3FMA0"/>
<reference evidence="11 12" key="1">
    <citation type="submission" date="2018-08" db="EMBL/GenBank/DDBJ databases">
        <title>Recombination of ecologically and evolutionarily significant loci maintains genetic cohesion in the Pseudomonas syringae species complex.</title>
        <authorList>
            <person name="Dillon M."/>
            <person name="Thakur S."/>
            <person name="Almeida R.N.D."/>
            <person name="Weir B.S."/>
            <person name="Guttman D.S."/>
        </authorList>
    </citation>
    <scope>NUCLEOTIDE SEQUENCE [LARGE SCALE GENOMIC DNA]</scope>
    <source>
        <strain evidence="11 12">ICMP 4324</strain>
    </source>
</reference>
<keyword evidence="6 9" id="KW-0472">Membrane</keyword>
<accession>A0A3M3FMA0</accession>
<dbReference type="InterPro" id="IPR036259">
    <property type="entry name" value="MFS_trans_sf"/>
</dbReference>
<dbReference type="GO" id="GO:0005886">
    <property type="term" value="C:plasma membrane"/>
    <property type="evidence" value="ECO:0007669"/>
    <property type="project" value="TreeGrafter"/>
</dbReference>
<feature type="transmembrane region" description="Helical" evidence="9">
    <location>
        <begin position="298"/>
        <end position="319"/>
    </location>
</feature>
<dbReference type="CDD" id="cd17319">
    <property type="entry name" value="MFS_ExuT_GudP_like"/>
    <property type="match status" value="1"/>
</dbReference>
<keyword evidence="5 9" id="KW-1133">Transmembrane helix</keyword>
<evidence type="ECO:0000259" key="10">
    <source>
        <dbReference type="PROSITE" id="PS50850"/>
    </source>
</evidence>
<feature type="transmembrane region" description="Helical" evidence="9">
    <location>
        <begin position="331"/>
        <end position="350"/>
    </location>
</feature>
<comment type="subcellular location">
    <subcellularLocation>
        <location evidence="1">Membrane</location>
        <topology evidence="1">Multi-pass membrane protein</topology>
    </subcellularLocation>
</comment>
<keyword evidence="3 9" id="KW-0812">Transmembrane</keyword>
<dbReference type="SUPFAM" id="SSF103473">
    <property type="entry name" value="MFS general substrate transporter"/>
    <property type="match status" value="1"/>
</dbReference>
<feature type="transmembrane region" description="Helical" evidence="9">
    <location>
        <begin position="71"/>
        <end position="91"/>
    </location>
</feature>
<dbReference type="FunFam" id="1.20.1250.20:FF:000018">
    <property type="entry name" value="MFS transporter permease"/>
    <property type="match status" value="1"/>
</dbReference>
<dbReference type="EMBL" id="RBON01000288">
    <property type="protein sequence ID" value="RMM63030.1"/>
    <property type="molecule type" value="Genomic_DNA"/>
</dbReference>
<evidence type="ECO:0000256" key="1">
    <source>
        <dbReference type="ARBA" id="ARBA00004141"/>
    </source>
</evidence>
<organism evidence="11 12">
    <name type="scientific">Pseudomonas savastanoi pv. glycinea</name>
    <name type="common">Pseudomonas syringae pv. glycinea</name>
    <dbReference type="NCBI Taxonomy" id="318"/>
    <lineage>
        <taxon>Bacteria</taxon>
        <taxon>Pseudomonadati</taxon>
        <taxon>Pseudomonadota</taxon>
        <taxon>Gammaproteobacteria</taxon>
        <taxon>Pseudomonadales</taxon>
        <taxon>Pseudomonadaceae</taxon>
        <taxon>Pseudomonas</taxon>
    </lineage>
</organism>
<evidence type="ECO:0000256" key="5">
    <source>
        <dbReference type="ARBA" id="ARBA00022989"/>
    </source>
</evidence>
<protein>
    <recommendedName>
        <fullName evidence="8">Putative tartrate transporter</fullName>
    </recommendedName>
</protein>
<feature type="transmembrane region" description="Helical" evidence="9">
    <location>
        <begin position="128"/>
        <end position="149"/>
    </location>
</feature>
<evidence type="ECO:0000313" key="12">
    <source>
        <dbReference type="Proteomes" id="UP000276829"/>
    </source>
</evidence>
<dbReference type="PANTHER" id="PTHR43791:SF36">
    <property type="entry name" value="TRANSPORTER, PUTATIVE (AFU_ORTHOLOGUE AFUA_6G08340)-RELATED"/>
    <property type="match status" value="1"/>
</dbReference>
<dbReference type="GO" id="GO:0022857">
    <property type="term" value="F:transmembrane transporter activity"/>
    <property type="evidence" value="ECO:0007669"/>
    <property type="project" value="InterPro"/>
</dbReference>
<feature type="transmembrane region" description="Helical" evidence="9">
    <location>
        <begin position="422"/>
        <end position="439"/>
    </location>
</feature>
<evidence type="ECO:0000313" key="11">
    <source>
        <dbReference type="EMBL" id="RMM63030.1"/>
    </source>
</evidence>
<dbReference type="Pfam" id="PF07690">
    <property type="entry name" value="MFS_1"/>
    <property type="match status" value="1"/>
</dbReference>
<feature type="transmembrane region" description="Helical" evidence="9">
    <location>
        <begin position="356"/>
        <end position="375"/>
    </location>
</feature>
<dbReference type="PANTHER" id="PTHR43791">
    <property type="entry name" value="PERMEASE-RELATED"/>
    <property type="match status" value="1"/>
</dbReference>
<feature type="transmembrane region" description="Helical" evidence="9">
    <location>
        <begin position="161"/>
        <end position="184"/>
    </location>
</feature>
<feature type="domain" description="Major facilitator superfamily (MFS) profile" evidence="10">
    <location>
        <begin position="37"/>
        <end position="446"/>
    </location>
</feature>
<evidence type="ECO:0000256" key="4">
    <source>
        <dbReference type="ARBA" id="ARBA00022797"/>
    </source>
</evidence>
<evidence type="ECO:0000256" key="2">
    <source>
        <dbReference type="ARBA" id="ARBA00022448"/>
    </source>
</evidence>
<feature type="transmembrane region" description="Helical" evidence="9">
    <location>
        <begin position="196"/>
        <end position="219"/>
    </location>
</feature>
<name>A0A3M3FMA0_PSESG</name>
<dbReference type="Gene3D" id="1.20.1250.20">
    <property type="entry name" value="MFS general substrate transporter like domains"/>
    <property type="match status" value="2"/>
</dbReference>
<keyword evidence="2" id="KW-0813">Transport</keyword>
<dbReference type="InterPro" id="IPR011701">
    <property type="entry name" value="MFS"/>
</dbReference>
<dbReference type="Proteomes" id="UP000276829">
    <property type="component" value="Unassembled WGS sequence"/>
</dbReference>
<keyword evidence="4" id="KW-0058">Aromatic hydrocarbons catabolism</keyword>
<feature type="transmembrane region" description="Helical" evidence="9">
    <location>
        <begin position="264"/>
        <end position="286"/>
    </location>
</feature>
<evidence type="ECO:0000256" key="6">
    <source>
        <dbReference type="ARBA" id="ARBA00023136"/>
    </source>
</evidence>
<feature type="transmembrane region" description="Helical" evidence="9">
    <location>
        <begin position="33"/>
        <end position="51"/>
    </location>
</feature>
<evidence type="ECO:0000256" key="9">
    <source>
        <dbReference type="SAM" id="Phobius"/>
    </source>
</evidence>
<gene>
    <name evidence="11" type="ORF">ALQ73_04987</name>
</gene>
<comment type="caution">
    <text evidence="11">The sequence shown here is derived from an EMBL/GenBank/DDBJ whole genome shotgun (WGS) entry which is preliminary data.</text>
</comment>
<evidence type="ECO:0000256" key="8">
    <source>
        <dbReference type="ARBA" id="ARBA00074139"/>
    </source>
</evidence>
<sequence length="453" mass="49484">MHKNNKHRGTHAMTATSTHEAGDADGNHVYRRITLRLIPFIFICYLFNYLDRVNVGFAKLQMLDALSFSETVYGLGAGIFFIGYVLCGLPSNLALNRFGPRRWIGLMMITWGIFSTCLLFVTTPVEFYVLRFLTGMAEAGFFPGIVLYLSRWYPNQRRGRIMALFMSAIPVSGLLGGPFSGWILNHFAAGQGGMAGWQWMFLIQGLPTVALGVLAFVLLCDKVEDARWLTPEQRQRVKTDITNDELSRPVQGKSSVASVLSMPFIWILGFIYFCIQSGVYAINFWLPSIIKNLGFSDALVIGWISAVPYLMAGVFMLLVGRSADLRNERRWHLVVPMLMGATGLIIAANFATVPIIAILGLTIATMGALTSLPMFWPLPTALLSASVAAGGLALINSIGQMAGFLSPYLVGWIKDQTGSTTLALYSLAALTIVGSLVALRVSRQSAGKVAATA</sequence>
<evidence type="ECO:0000256" key="7">
    <source>
        <dbReference type="ARBA" id="ARBA00058119"/>
    </source>
</evidence>
<comment type="function">
    <text evidence="7">Component of the tartrate utilization system and may allow entry of tartrate and tartrate dehydrogenase.</text>
</comment>
<dbReference type="PROSITE" id="PS50850">
    <property type="entry name" value="MFS"/>
    <property type="match status" value="1"/>
</dbReference>